<dbReference type="SMART" id="SM00530">
    <property type="entry name" value="HTH_XRE"/>
    <property type="match status" value="1"/>
</dbReference>
<dbReference type="EMBL" id="AXZV01000017">
    <property type="protein sequence ID" value="KGH41624.1"/>
    <property type="molecule type" value="Genomic_DNA"/>
</dbReference>
<dbReference type="Pfam" id="PF01381">
    <property type="entry name" value="HTH_3"/>
    <property type="match status" value="1"/>
</dbReference>
<dbReference type="InterPro" id="IPR041535">
    <property type="entry name" value="VbhA"/>
</dbReference>
<dbReference type="CDD" id="cd00093">
    <property type="entry name" value="HTH_XRE"/>
    <property type="match status" value="1"/>
</dbReference>
<dbReference type="Pfam" id="PF18495">
    <property type="entry name" value="VbhA"/>
    <property type="match status" value="1"/>
</dbReference>
<protein>
    <submittedName>
        <fullName evidence="2">Transcription regulator, Xre family</fullName>
    </submittedName>
</protein>
<dbReference type="InterPro" id="IPR033788">
    <property type="entry name" value="VbhA-like"/>
</dbReference>
<dbReference type="GO" id="GO:0003677">
    <property type="term" value="F:DNA binding"/>
    <property type="evidence" value="ECO:0007669"/>
    <property type="project" value="InterPro"/>
</dbReference>
<comment type="caution">
    <text evidence="2">The sequence shown here is derived from an EMBL/GenBank/DDBJ whole genome shotgun (WGS) entry which is preliminary data.</text>
</comment>
<feature type="domain" description="HTH cro/C1-type" evidence="1">
    <location>
        <begin position="55"/>
        <end position="108"/>
    </location>
</feature>
<dbReference type="PROSITE" id="PS50943">
    <property type="entry name" value="HTH_CROC1"/>
    <property type="match status" value="1"/>
</dbReference>
<accession>A0AAW3FK24</accession>
<gene>
    <name evidence="2" type="ORF">CMPG5300_2787</name>
</gene>
<dbReference type="InterPro" id="IPR010982">
    <property type="entry name" value="Lambda_DNA-bd_dom_sf"/>
</dbReference>
<dbReference type="Proteomes" id="UP000029801">
    <property type="component" value="Chromosome"/>
</dbReference>
<name>A0AAW3FK24_LACPN</name>
<sequence length="195" mass="22676">MVLNSAREWVDWSCYYFLISWSVLLRCEAIITTIVPFKGIIVSEVMKMKTTATILKEIRQHYQISQAKLAKLLNTSVRTVQHWEQADYQPSGTAVRLIQILATDDAVYTALTNLEEENTIMYLEHDDQKFTIMGVQFRNQEEYRATMNAIISNMYEGFEPTKEDVQDARRFYDEGPISAQEMLARIRTSTNRKAE</sequence>
<dbReference type="SUPFAM" id="SSF47413">
    <property type="entry name" value="lambda repressor-like DNA-binding domains"/>
    <property type="match status" value="1"/>
</dbReference>
<organism evidence="2 3">
    <name type="scientific">Lactiplantibacillus plantarum CMPG5300</name>
    <dbReference type="NCBI Taxonomy" id="1304889"/>
    <lineage>
        <taxon>Bacteria</taxon>
        <taxon>Bacillati</taxon>
        <taxon>Bacillota</taxon>
        <taxon>Bacilli</taxon>
        <taxon>Lactobacillales</taxon>
        <taxon>Lactobacillaceae</taxon>
        <taxon>Lactiplantibacillus</taxon>
    </lineage>
</organism>
<reference evidence="2 3" key="1">
    <citation type="journal article" date="2014" name="Genome Announc.">
        <title>Draft Genome Sequence of Lactobacillus plantarum CMPG5300, a Human Vaginal Isolate.</title>
        <authorList>
            <person name="Malik S."/>
            <person name="Siezen R.J."/>
            <person name="Renckens B."/>
            <person name="Vaneechoutte M."/>
            <person name="Vanderleyden J."/>
            <person name="Lebeer S."/>
        </authorList>
    </citation>
    <scope>NUCLEOTIDE SEQUENCE [LARGE SCALE GENOMIC DNA]</scope>
    <source>
        <strain evidence="2 3">CMPG5300</strain>
    </source>
</reference>
<evidence type="ECO:0000259" key="1">
    <source>
        <dbReference type="PROSITE" id="PS50943"/>
    </source>
</evidence>
<dbReference type="InterPro" id="IPR001387">
    <property type="entry name" value="Cro/C1-type_HTH"/>
</dbReference>
<dbReference type="CDD" id="cd11586">
    <property type="entry name" value="VbhA_like"/>
    <property type="match status" value="1"/>
</dbReference>
<dbReference type="Gene3D" id="1.10.260.40">
    <property type="entry name" value="lambda repressor-like DNA-binding domains"/>
    <property type="match status" value="1"/>
</dbReference>
<evidence type="ECO:0000313" key="2">
    <source>
        <dbReference type="EMBL" id="KGH41624.1"/>
    </source>
</evidence>
<dbReference type="AlphaFoldDB" id="A0AAW3FK24"/>
<proteinExistence type="predicted"/>
<evidence type="ECO:0000313" key="3">
    <source>
        <dbReference type="Proteomes" id="UP000029801"/>
    </source>
</evidence>